<dbReference type="PANTHER" id="PTHR36934">
    <property type="entry name" value="BLR0278 PROTEIN"/>
    <property type="match status" value="1"/>
</dbReference>
<dbReference type="InterPro" id="IPR054485">
    <property type="entry name" value="FlK-like_dom"/>
</dbReference>
<evidence type="ECO:0000313" key="3">
    <source>
        <dbReference type="Proteomes" id="UP000184207"/>
    </source>
</evidence>
<organism evidence="2 3">
    <name type="scientific">Fervidobacterium gondwanense DSM 13020</name>
    <dbReference type="NCBI Taxonomy" id="1121883"/>
    <lineage>
        <taxon>Bacteria</taxon>
        <taxon>Thermotogati</taxon>
        <taxon>Thermotogota</taxon>
        <taxon>Thermotogae</taxon>
        <taxon>Thermotogales</taxon>
        <taxon>Fervidobacteriaceae</taxon>
        <taxon>Fervidobacterium</taxon>
    </lineage>
</organism>
<feature type="domain" description="Fluoroacetyl-CoA-specific thioesterase-like" evidence="1">
    <location>
        <begin position="20"/>
        <end position="121"/>
    </location>
</feature>
<dbReference type="InterPro" id="IPR029069">
    <property type="entry name" value="HotDog_dom_sf"/>
</dbReference>
<dbReference type="EMBL" id="FRDJ01000007">
    <property type="protein sequence ID" value="SHN64293.1"/>
    <property type="molecule type" value="Genomic_DNA"/>
</dbReference>
<dbReference type="AlphaFoldDB" id="A0A1M7T0L0"/>
<accession>A0A1M7T0L0</accession>
<dbReference type="InterPro" id="IPR025540">
    <property type="entry name" value="FlK"/>
</dbReference>
<proteinExistence type="predicted"/>
<gene>
    <name evidence="2" type="ORF">SAMN02745226_01436</name>
</gene>
<dbReference type="PANTHER" id="PTHR36934:SF1">
    <property type="entry name" value="THIOESTERASE DOMAIN-CONTAINING PROTEIN"/>
    <property type="match status" value="1"/>
</dbReference>
<protein>
    <submittedName>
        <fullName evidence="2">Predicted thioesterase</fullName>
    </submittedName>
</protein>
<reference evidence="3" key="1">
    <citation type="submission" date="2016-12" db="EMBL/GenBank/DDBJ databases">
        <authorList>
            <person name="Varghese N."/>
            <person name="Submissions S."/>
        </authorList>
    </citation>
    <scope>NUCLEOTIDE SEQUENCE [LARGE SCALE GENOMIC DNA]</scope>
    <source>
        <strain evidence="3">DSM 13020</strain>
    </source>
</reference>
<dbReference type="Pfam" id="PF22636">
    <property type="entry name" value="FlK"/>
    <property type="match status" value="1"/>
</dbReference>
<dbReference type="Gene3D" id="3.10.129.10">
    <property type="entry name" value="Hotdog Thioesterase"/>
    <property type="match status" value="1"/>
</dbReference>
<dbReference type="OrthoDB" id="37527at2"/>
<evidence type="ECO:0000313" key="2">
    <source>
        <dbReference type="EMBL" id="SHN64293.1"/>
    </source>
</evidence>
<evidence type="ECO:0000259" key="1">
    <source>
        <dbReference type="Pfam" id="PF22636"/>
    </source>
</evidence>
<name>A0A1M7T0L0_FERGO</name>
<dbReference type="SUPFAM" id="SSF54637">
    <property type="entry name" value="Thioesterase/thiol ester dehydrase-isomerase"/>
    <property type="match status" value="1"/>
</dbReference>
<dbReference type="RefSeq" id="WP_072759878.1">
    <property type="nucleotide sequence ID" value="NZ_FRDJ01000007.1"/>
</dbReference>
<keyword evidence="3" id="KW-1185">Reference proteome</keyword>
<sequence>MKDLSNILGLNKSVELNTNESMVWEEEEELSYLHLVSTSSLLKEVSHVTYEFLGAYIDEEETSVVTDAEISHLKPVVVGENLIIGARITDIVGNRVLFKFVVMRESEKIAEGTLTRVVVSKNYLKRKAVENF</sequence>
<dbReference type="Proteomes" id="UP000184207">
    <property type="component" value="Unassembled WGS sequence"/>
</dbReference>